<sequence length="214" mass="24042">MADDPVCQEENCERKAQWRVNIDGVMLTQNYFGLGENSTGGALWDSSIVLWEKVRTMDLASRCVLELGSGVGFLAIKLAASGANVVATDGDEEALPIFRANVKRNTTDDIPALHLKWGDNETLATFRARYPKDSHFDYVMGADLIFNADYHEALLQTLNEVVVSPATRLLMAYRIRDEEREETFVARLQGHFTLLHSEVVGDTDIVYMELQRRA</sequence>
<dbReference type="InterPro" id="IPR029063">
    <property type="entry name" value="SAM-dependent_MTases_sf"/>
</dbReference>
<dbReference type="Gene3D" id="3.40.50.150">
    <property type="entry name" value="Vaccinia Virus protein VP39"/>
    <property type="match status" value="1"/>
</dbReference>
<reference evidence="1 2" key="1">
    <citation type="journal article" date="2014" name="Genome Biol. Evol.">
        <title>The secreted proteins of Achlya hypogyna and Thraustotheca clavata identify the ancestral oomycete secretome and reveal gene acquisitions by horizontal gene transfer.</title>
        <authorList>
            <person name="Misner I."/>
            <person name="Blouin N."/>
            <person name="Leonard G."/>
            <person name="Richards T.A."/>
            <person name="Lane C.E."/>
        </authorList>
    </citation>
    <scope>NUCLEOTIDE SEQUENCE [LARGE SCALE GENOMIC DNA]</scope>
    <source>
        <strain evidence="1 2">ATCC 48635</strain>
    </source>
</reference>
<evidence type="ECO:0000313" key="2">
    <source>
        <dbReference type="Proteomes" id="UP000243579"/>
    </source>
</evidence>
<keyword evidence="2" id="KW-1185">Reference proteome</keyword>
<dbReference type="GO" id="GO:0005829">
    <property type="term" value="C:cytosol"/>
    <property type="evidence" value="ECO:0007669"/>
    <property type="project" value="TreeGrafter"/>
</dbReference>
<dbReference type="CDD" id="cd02440">
    <property type="entry name" value="AdoMet_MTases"/>
    <property type="match status" value="1"/>
</dbReference>
<dbReference type="AlphaFoldDB" id="A0A1V9ZUD1"/>
<dbReference type="GO" id="GO:0032991">
    <property type="term" value="C:protein-containing complex"/>
    <property type="evidence" value="ECO:0007669"/>
    <property type="project" value="TreeGrafter"/>
</dbReference>
<dbReference type="Pfam" id="PF10294">
    <property type="entry name" value="Methyltransf_16"/>
    <property type="match status" value="1"/>
</dbReference>
<dbReference type="PANTHER" id="PTHR14614:SF109">
    <property type="entry name" value="RIBOSOMAL LYSINE N-METHYLTRANSFERASE 5"/>
    <property type="match status" value="1"/>
</dbReference>
<proteinExistence type="predicted"/>
<dbReference type="Proteomes" id="UP000243579">
    <property type="component" value="Unassembled WGS sequence"/>
</dbReference>
<dbReference type="STRING" id="1202772.A0A1V9ZUD1"/>
<gene>
    <name evidence="1" type="ORF">ACHHYP_20024</name>
</gene>
<dbReference type="SUPFAM" id="SSF53335">
    <property type="entry name" value="S-adenosyl-L-methionine-dependent methyltransferases"/>
    <property type="match status" value="1"/>
</dbReference>
<evidence type="ECO:0000313" key="1">
    <source>
        <dbReference type="EMBL" id="OQS01604.1"/>
    </source>
</evidence>
<organism evidence="1 2">
    <name type="scientific">Achlya hypogyna</name>
    <name type="common">Oomycete</name>
    <name type="synonym">Protoachlya hypogyna</name>
    <dbReference type="NCBI Taxonomy" id="1202772"/>
    <lineage>
        <taxon>Eukaryota</taxon>
        <taxon>Sar</taxon>
        <taxon>Stramenopiles</taxon>
        <taxon>Oomycota</taxon>
        <taxon>Saprolegniomycetes</taxon>
        <taxon>Saprolegniales</taxon>
        <taxon>Achlyaceae</taxon>
        <taxon>Achlya</taxon>
    </lineage>
</organism>
<protein>
    <submittedName>
        <fullName evidence="1">Uncharacterized protein</fullName>
    </submittedName>
</protein>
<name>A0A1V9ZUD1_ACHHY</name>
<dbReference type="PANTHER" id="PTHR14614">
    <property type="entry name" value="HEPATOCELLULAR CARCINOMA-ASSOCIATED ANTIGEN"/>
    <property type="match status" value="1"/>
</dbReference>
<dbReference type="OrthoDB" id="407325at2759"/>
<accession>A0A1V9ZUD1</accession>
<comment type="caution">
    <text evidence="1">The sequence shown here is derived from an EMBL/GenBank/DDBJ whole genome shotgun (WGS) entry which is preliminary data.</text>
</comment>
<dbReference type="InterPro" id="IPR019410">
    <property type="entry name" value="Methyltransf_16"/>
</dbReference>
<dbReference type="EMBL" id="JNBR01000005">
    <property type="protein sequence ID" value="OQS01604.1"/>
    <property type="molecule type" value="Genomic_DNA"/>
</dbReference>